<keyword evidence="1" id="KW-0812">Transmembrane</keyword>
<keyword evidence="3" id="KW-0269">Exonuclease</keyword>
<dbReference type="EMBL" id="FQZK01000005">
    <property type="protein sequence ID" value="SHJ34321.1"/>
    <property type="molecule type" value="Genomic_DNA"/>
</dbReference>
<proteinExistence type="predicted"/>
<feature type="transmembrane region" description="Helical" evidence="1">
    <location>
        <begin position="71"/>
        <end position="89"/>
    </location>
</feature>
<dbReference type="GO" id="GO:0004527">
    <property type="term" value="F:exonuclease activity"/>
    <property type="evidence" value="ECO:0007669"/>
    <property type="project" value="UniProtKB-KW"/>
</dbReference>
<keyword evidence="1" id="KW-0472">Membrane</keyword>
<gene>
    <name evidence="3" type="ORF">SAMN05421803_105179</name>
</gene>
<dbReference type="AlphaFoldDB" id="A0A1M6IIM2"/>
<dbReference type="Gene3D" id="3.60.10.10">
    <property type="entry name" value="Endonuclease/exonuclease/phosphatase"/>
    <property type="match status" value="1"/>
</dbReference>
<keyword evidence="3" id="KW-0378">Hydrolase</keyword>
<name>A0A1M6IIM2_9ACTN</name>
<dbReference type="OrthoDB" id="2340043at2"/>
<dbReference type="SUPFAM" id="SSF56219">
    <property type="entry name" value="DNase I-like"/>
    <property type="match status" value="1"/>
</dbReference>
<reference evidence="3 4" key="1">
    <citation type="submission" date="2016-11" db="EMBL/GenBank/DDBJ databases">
        <authorList>
            <person name="Jaros S."/>
            <person name="Januszkiewicz K."/>
            <person name="Wedrychowicz H."/>
        </authorList>
    </citation>
    <scope>NUCLEOTIDE SEQUENCE [LARGE SCALE GENOMIC DNA]</scope>
    <source>
        <strain evidence="3 4">CGMCC 4.5723</strain>
    </source>
</reference>
<dbReference type="Pfam" id="PF03372">
    <property type="entry name" value="Exo_endo_phos"/>
    <property type="match status" value="1"/>
</dbReference>
<keyword evidence="3" id="KW-0255">Endonuclease</keyword>
<dbReference type="STRING" id="758803.SAMN05421803_105179"/>
<evidence type="ECO:0000313" key="4">
    <source>
        <dbReference type="Proteomes" id="UP000184452"/>
    </source>
</evidence>
<feature type="domain" description="Endonuclease/exonuclease/phosphatase" evidence="2">
    <location>
        <begin position="108"/>
        <end position="318"/>
    </location>
</feature>
<dbReference type="GO" id="GO:0004519">
    <property type="term" value="F:endonuclease activity"/>
    <property type="evidence" value="ECO:0007669"/>
    <property type="project" value="UniProtKB-KW"/>
</dbReference>
<keyword evidence="1" id="KW-1133">Transmembrane helix</keyword>
<accession>A0A1M6IIM2</accession>
<dbReference type="RefSeq" id="WP_073378655.1">
    <property type="nucleotide sequence ID" value="NZ_FQZK01000005.1"/>
</dbReference>
<dbReference type="Proteomes" id="UP000184452">
    <property type="component" value="Unassembled WGS sequence"/>
</dbReference>
<protein>
    <submittedName>
        <fullName evidence="3">Metal-dependent hydrolase, endonuclease/exonuclease/phosphatase family</fullName>
    </submittedName>
</protein>
<evidence type="ECO:0000259" key="2">
    <source>
        <dbReference type="Pfam" id="PF03372"/>
    </source>
</evidence>
<keyword evidence="4" id="KW-1185">Reference proteome</keyword>
<dbReference type="InterPro" id="IPR036691">
    <property type="entry name" value="Endo/exonu/phosph_ase_sf"/>
</dbReference>
<organism evidence="3 4">
    <name type="scientific">Nocardiopsis flavescens</name>
    <dbReference type="NCBI Taxonomy" id="758803"/>
    <lineage>
        <taxon>Bacteria</taxon>
        <taxon>Bacillati</taxon>
        <taxon>Actinomycetota</taxon>
        <taxon>Actinomycetes</taxon>
        <taxon>Streptosporangiales</taxon>
        <taxon>Nocardiopsidaceae</taxon>
        <taxon>Nocardiopsis</taxon>
    </lineage>
</organism>
<feature type="transmembrane region" description="Helical" evidence="1">
    <location>
        <begin position="12"/>
        <end position="33"/>
    </location>
</feature>
<keyword evidence="3" id="KW-0540">Nuclease</keyword>
<evidence type="ECO:0000256" key="1">
    <source>
        <dbReference type="SAM" id="Phobius"/>
    </source>
</evidence>
<dbReference type="InterPro" id="IPR005135">
    <property type="entry name" value="Endo/exonuclease/phosphatase"/>
</dbReference>
<feature type="transmembrane region" description="Helical" evidence="1">
    <location>
        <begin position="45"/>
        <end position="65"/>
    </location>
</feature>
<evidence type="ECO:0000313" key="3">
    <source>
        <dbReference type="EMBL" id="SHJ34321.1"/>
    </source>
</evidence>
<sequence length="331" mass="33097">MTESAPGDGRRGSWAVTVPTGLAAAGFAAFALVRALGLESGFPLVPVLAYTPYVAAAAVLAVPLAGVLRRWVSLAVLAVAAAVLVAAVVPRAVPFAVTHAGGPALRVMTFNALGGGGRVDEVLALVRDREVDVLALQEATPELLADLSAAGLDDLLPYVVDHSGPGATGSTVHASLPLADAGSLSGPGGFAMPVAALEVPGAEYGGAVEVVSVHVPPPVDPRYTAAWEAELAGLAAPAPEGVRRVLAGDFNATLDHAALRGVLDAGYLDAAAALGGGTVPTWPALGRPLPPVVIDHVLVDPSMGVDGLEVVEVTGSDHRAVLVTVTLPGGR</sequence>